<evidence type="ECO:0000313" key="4">
    <source>
        <dbReference type="Proteomes" id="UP000604046"/>
    </source>
</evidence>
<dbReference type="PROSITE" id="PS50006">
    <property type="entry name" value="FHA_DOMAIN"/>
    <property type="match status" value="1"/>
</dbReference>
<name>A0A812SQQ5_9DINO</name>
<gene>
    <name evidence="3" type="primary">K02A2.1</name>
    <name evidence="3" type="ORF">SNAT2548_LOCUS27574</name>
</gene>
<proteinExistence type="predicted"/>
<feature type="compositionally biased region" description="Pro residues" evidence="1">
    <location>
        <begin position="270"/>
        <end position="281"/>
    </location>
</feature>
<evidence type="ECO:0000256" key="1">
    <source>
        <dbReference type="SAM" id="MobiDB-lite"/>
    </source>
</evidence>
<dbReference type="Pfam" id="PF00498">
    <property type="entry name" value="FHA"/>
    <property type="match status" value="1"/>
</dbReference>
<feature type="region of interest" description="Disordered" evidence="1">
    <location>
        <begin position="217"/>
        <end position="351"/>
    </location>
</feature>
<dbReference type="SMART" id="SM00240">
    <property type="entry name" value="FHA"/>
    <property type="match status" value="1"/>
</dbReference>
<reference evidence="3" key="1">
    <citation type="submission" date="2021-02" db="EMBL/GenBank/DDBJ databases">
        <authorList>
            <person name="Dougan E. K."/>
            <person name="Rhodes N."/>
            <person name="Thang M."/>
            <person name="Chan C."/>
        </authorList>
    </citation>
    <scope>NUCLEOTIDE SEQUENCE</scope>
</reference>
<evidence type="ECO:0000313" key="3">
    <source>
        <dbReference type="EMBL" id="CAE7491995.1"/>
    </source>
</evidence>
<dbReference type="Gene3D" id="2.60.200.20">
    <property type="match status" value="1"/>
</dbReference>
<keyword evidence="4" id="KW-1185">Reference proteome</keyword>
<feature type="compositionally biased region" description="Pro residues" evidence="1">
    <location>
        <begin position="369"/>
        <end position="397"/>
    </location>
</feature>
<evidence type="ECO:0000259" key="2">
    <source>
        <dbReference type="PROSITE" id="PS50006"/>
    </source>
</evidence>
<feature type="region of interest" description="Disordered" evidence="1">
    <location>
        <begin position="484"/>
        <end position="536"/>
    </location>
</feature>
<comment type="caution">
    <text evidence="3">The sequence shown here is derived from an EMBL/GenBank/DDBJ whole genome shotgun (WGS) entry which is preliminary data.</text>
</comment>
<feature type="compositionally biased region" description="Basic residues" evidence="1">
    <location>
        <begin position="500"/>
        <end position="516"/>
    </location>
</feature>
<organism evidence="3 4">
    <name type="scientific">Symbiodinium natans</name>
    <dbReference type="NCBI Taxonomy" id="878477"/>
    <lineage>
        <taxon>Eukaryota</taxon>
        <taxon>Sar</taxon>
        <taxon>Alveolata</taxon>
        <taxon>Dinophyceae</taxon>
        <taxon>Suessiales</taxon>
        <taxon>Symbiodiniaceae</taxon>
        <taxon>Symbiodinium</taxon>
    </lineage>
</organism>
<protein>
    <submittedName>
        <fullName evidence="3">K02A2.1 protein</fullName>
    </submittedName>
</protein>
<feature type="domain" description="FHA" evidence="2">
    <location>
        <begin position="36"/>
        <end position="85"/>
    </location>
</feature>
<dbReference type="EMBL" id="CAJNDS010002478">
    <property type="protein sequence ID" value="CAE7491995.1"/>
    <property type="molecule type" value="Genomic_DNA"/>
</dbReference>
<dbReference type="InterPro" id="IPR008984">
    <property type="entry name" value="SMAD_FHA_dom_sf"/>
</dbReference>
<dbReference type="OrthoDB" id="10668864at2759"/>
<dbReference type="SUPFAM" id="SSF49879">
    <property type="entry name" value="SMAD/FHA domain"/>
    <property type="match status" value="1"/>
</dbReference>
<dbReference type="Proteomes" id="UP000604046">
    <property type="component" value="Unassembled WGS sequence"/>
</dbReference>
<feature type="compositionally biased region" description="Basic and acidic residues" evidence="1">
    <location>
        <begin position="183"/>
        <end position="196"/>
    </location>
</feature>
<dbReference type="InterPro" id="IPR000253">
    <property type="entry name" value="FHA_dom"/>
</dbReference>
<accession>A0A812SQQ5</accession>
<feature type="region of interest" description="Disordered" evidence="1">
    <location>
        <begin position="103"/>
        <end position="202"/>
    </location>
</feature>
<dbReference type="AlphaFoldDB" id="A0A812SQQ5"/>
<sequence>MAVGTAGDQVFAEVFCCQAGSTQETCLTLTSKKAEAVVGRDKACDYQVGISKVSKHHLQLRWLDSAGLHLFVPGNSGCYVNHEYLVKDSQRTLQDGDRVHIAKRQGKSAGKDPHCSLRVHLPSTTTQEPAEPSQIDRPGGLVAEGASPTNRPHPPQTLSRPGHIQPDAEVKPSLSPDAAPSDCSHEGSKSKSDKLASEAQQELQRTYAEIRQVEDEIRRCPQEESPRRAFPSVDGPWPKAKAMPKRAAAKEPAAPVPSLMRPSGSQLPAPSTPPQGQPVPTTPLGLAPECPPPGHVIATPLKRGRAPGDMLSPSRLPEDEPMTPSKPRRQAPRITPAKAGFPASMADTSKILQPGRQDFRKASCTFTVPLPPPGPPPDFAPGAAPVPLPPPGPPPGFAPAAAQGIPHPVDPPKTVKTEPNDWDQWHGQNEDPWSEWNDAQGNDQSWDWGAEQKPAEPAAQTLEFQALGLKPPPKVPTMPVVGQPCPPEVLGRPGPSRNRCASRGRSRTPARGRSPSRGRSMGRSVAREPSDHPAAGFVAKDVPTEVLWQTICEFMQWGCNVLNLDPSAAAAVHEMTPMQAVDALRLATHDENPGQFILNFSSQHCGDRSLDEGARELMRKLPVEEAMQLLKKLPGTKNPSAFVIGYVLRYRREERTKTANWRSW</sequence>
<feature type="region of interest" description="Disordered" evidence="1">
    <location>
        <begin position="364"/>
        <end position="446"/>
    </location>
</feature>
<feature type="compositionally biased region" description="Basic and acidic residues" evidence="1">
    <location>
        <begin position="217"/>
        <end position="227"/>
    </location>
</feature>